<dbReference type="Proteomes" id="UP000027936">
    <property type="component" value="Unassembled WGS sequence"/>
</dbReference>
<keyword evidence="6" id="KW-0436">Ligase</keyword>
<dbReference type="EC" id="6.3.1.2" evidence="2"/>
<dbReference type="PANTHER" id="PTHR43407">
    <property type="entry name" value="GLUTAMINE SYNTHETASE"/>
    <property type="match status" value="1"/>
</dbReference>
<evidence type="ECO:0000256" key="2">
    <source>
        <dbReference type="ARBA" id="ARBA00012937"/>
    </source>
</evidence>
<feature type="domain" description="GS catalytic" evidence="5">
    <location>
        <begin position="145"/>
        <end position="502"/>
    </location>
</feature>
<dbReference type="Pfam" id="PF00120">
    <property type="entry name" value="Gln-synt_C"/>
    <property type="match status" value="1"/>
</dbReference>
<proteinExistence type="inferred from homology"/>
<comment type="caution">
    <text evidence="6">The sequence shown here is derived from an EMBL/GenBank/DDBJ whole genome shotgun (WGS) entry which is preliminary data.</text>
</comment>
<dbReference type="SMART" id="SM01230">
    <property type="entry name" value="Gln-synt_C"/>
    <property type="match status" value="1"/>
</dbReference>
<dbReference type="Gene3D" id="3.30.590.10">
    <property type="entry name" value="Glutamine synthetase/guanido kinase, catalytic domain"/>
    <property type="match status" value="1"/>
</dbReference>
<dbReference type="InterPro" id="IPR008146">
    <property type="entry name" value="Gln_synth_cat_dom"/>
</dbReference>
<accession>A0A072NMT9</accession>
<evidence type="ECO:0000313" key="6">
    <source>
        <dbReference type="EMBL" id="KEF38989.1"/>
    </source>
</evidence>
<dbReference type="InterPro" id="IPR014746">
    <property type="entry name" value="Gln_synth/guanido_kin_cat_dom"/>
</dbReference>
<organism evidence="6 7">
    <name type="scientific">Schinkia azotoformans MEV2011</name>
    <dbReference type="NCBI Taxonomy" id="1348973"/>
    <lineage>
        <taxon>Bacteria</taxon>
        <taxon>Bacillati</taxon>
        <taxon>Bacillota</taxon>
        <taxon>Bacilli</taxon>
        <taxon>Bacillales</taxon>
        <taxon>Bacillaceae</taxon>
        <taxon>Calidifontibacillus/Schinkia group</taxon>
        <taxon>Schinkia</taxon>
    </lineage>
</organism>
<evidence type="ECO:0000256" key="3">
    <source>
        <dbReference type="PROSITE-ProRule" id="PRU01331"/>
    </source>
</evidence>
<dbReference type="Gene3D" id="3.10.20.70">
    <property type="entry name" value="Glutamine synthetase, N-terminal domain"/>
    <property type="match status" value="1"/>
</dbReference>
<dbReference type="GO" id="GO:0005737">
    <property type="term" value="C:cytoplasm"/>
    <property type="evidence" value="ECO:0007669"/>
    <property type="project" value="TreeGrafter"/>
</dbReference>
<dbReference type="SUPFAM" id="SSF54368">
    <property type="entry name" value="Glutamine synthetase, N-terminal domain"/>
    <property type="match status" value="1"/>
</dbReference>
<evidence type="ECO:0000256" key="4">
    <source>
        <dbReference type="RuleBase" id="RU000384"/>
    </source>
</evidence>
<dbReference type="GO" id="GO:0016020">
    <property type="term" value="C:membrane"/>
    <property type="evidence" value="ECO:0007669"/>
    <property type="project" value="TreeGrafter"/>
</dbReference>
<dbReference type="PANTHER" id="PTHR43407:SF1">
    <property type="entry name" value="LENGSIN"/>
    <property type="match status" value="1"/>
</dbReference>
<sequence>MRKMLKISTEGFIWRHNLWNEEQVNAIQRILKTIEEKNLRLIRVAWADQHGISRAKTLTIPAFMSALKDGIDFNTGPLFFDTANAIVFNPFIKGGGFDLEELTGCPNYTLVPDPLTFKILPWAPNTGWILSDAYLKTGEILPFDSRQICRKALKELNEKGYDLVSGLEVEFSLTKIVSDEINPELLGAPGSPGQPPKVRPVARGYQYQLEAHNDEIDEVIQLIVENIEALGLPLRTIEDEWGPSQIEVTFAPMRGIEAADAMLLFRTAVKQICKRHGYLATFMCRPSIPGFFSSGWHLHQSLVDVNTGENLFMPEVETESLSVLGKHYAAGILKNARAATVFTTPTINGYKRFKPNSLAPDRAGWGVDNRGTMIRVLGGYGDKATHFENRAGEPAANPYLYFASQIFAGLDGIENRLDPGPASSEAYLDQRELIPKSLQEAVDSLRENGTYQNKMGKMFVDYIIRMKESEISRYMAYVENEKVEDYQNIVTEWEHKEYFENF</sequence>
<dbReference type="InterPro" id="IPR036651">
    <property type="entry name" value="Gln_synt_N_sf"/>
</dbReference>
<dbReference type="PROSITE" id="PS51987">
    <property type="entry name" value="GS_CATALYTIC"/>
    <property type="match status" value="1"/>
</dbReference>
<comment type="similarity">
    <text evidence="1 3 4">Belongs to the glutamine synthetase family.</text>
</comment>
<dbReference type="SUPFAM" id="SSF55931">
    <property type="entry name" value="Glutamine synthetase/guanido kinase"/>
    <property type="match status" value="1"/>
</dbReference>
<dbReference type="EMBL" id="JJRY01000005">
    <property type="protein sequence ID" value="KEF38989.1"/>
    <property type="molecule type" value="Genomic_DNA"/>
</dbReference>
<dbReference type="OrthoDB" id="9807095at2"/>
<dbReference type="RefSeq" id="WP_035195023.1">
    <property type="nucleotide sequence ID" value="NZ_JJRY01000005.1"/>
</dbReference>
<name>A0A072NMT9_SCHAZ</name>
<evidence type="ECO:0000313" key="7">
    <source>
        <dbReference type="Proteomes" id="UP000027936"/>
    </source>
</evidence>
<evidence type="ECO:0000259" key="5">
    <source>
        <dbReference type="PROSITE" id="PS51987"/>
    </source>
</evidence>
<dbReference type="GO" id="GO:0004356">
    <property type="term" value="F:glutamine synthetase activity"/>
    <property type="evidence" value="ECO:0007669"/>
    <property type="project" value="UniProtKB-EC"/>
</dbReference>
<evidence type="ECO:0000256" key="1">
    <source>
        <dbReference type="ARBA" id="ARBA00009897"/>
    </source>
</evidence>
<dbReference type="AlphaFoldDB" id="A0A072NMT9"/>
<gene>
    <name evidence="6" type="ORF">M670_01806</name>
</gene>
<reference evidence="6 7" key="1">
    <citation type="submission" date="2014-04" db="EMBL/GenBank/DDBJ databases">
        <title>Draft genome sequence of Bacillus azotoformans MEV2011, a (co-) denitrifying strain unable to grow in the presence of oxygen.</title>
        <authorList>
            <person name="Nielsen M."/>
            <person name="Schreiber L."/>
            <person name="Finster K."/>
            <person name="Schramm A."/>
        </authorList>
    </citation>
    <scope>NUCLEOTIDE SEQUENCE [LARGE SCALE GENOMIC DNA]</scope>
    <source>
        <strain evidence="6 7">MEV2011</strain>
    </source>
</reference>
<dbReference type="PATRIC" id="fig|1348973.3.peg.1766"/>
<protein>
    <recommendedName>
        <fullName evidence="2">glutamine synthetase</fullName>
        <ecNumber evidence="2">6.3.1.2</ecNumber>
    </recommendedName>
</protein>
<dbReference type="GO" id="GO:0006542">
    <property type="term" value="P:glutamine biosynthetic process"/>
    <property type="evidence" value="ECO:0007669"/>
    <property type="project" value="InterPro"/>
</dbReference>